<name>A0A010ZNQ7_9ACTN</name>
<dbReference type="HOGENOM" id="CLU_1222965_0_0_11"/>
<evidence type="ECO:0000313" key="3">
    <source>
        <dbReference type="Proteomes" id="UP000021053"/>
    </source>
</evidence>
<feature type="transmembrane region" description="Helical" evidence="1">
    <location>
        <begin position="66"/>
        <end position="89"/>
    </location>
</feature>
<keyword evidence="1" id="KW-0812">Transmembrane</keyword>
<feature type="transmembrane region" description="Helical" evidence="1">
    <location>
        <begin position="146"/>
        <end position="169"/>
    </location>
</feature>
<dbReference type="RefSeq" id="WP_035849134.1">
    <property type="nucleotide sequence ID" value="NZ_KK073874.1"/>
</dbReference>
<dbReference type="PATRIC" id="fig|927661.3.peg.1352"/>
<accession>A0A010ZNQ7</accession>
<dbReference type="OrthoDB" id="3780129at2"/>
<protein>
    <recommendedName>
        <fullName evidence="4">DUF4386 domain-containing protein</fullName>
    </recommendedName>
</protein>
<feature type="transmembrane region" description="Helical" evidence="1">
    <location>
        <begin position="21"/>
        <end position="46"/>
    </location>
</feature>
<keyword evidence="1" id="KW-0472">Membrane</keyword>
<dbReference type="AlphaFoldDB" id="A0A010ZNQ7"/>
<evidence type="ECO:0000256" key="1">
    <source>
        <dbReference type="SAM" id="Phobius"/>
    </source>
</evidence>
<dbReference type="EMBL" id="JFBT01000001">
    <property type="protein sequence ID" value="EXG80309.1"/>
    <property type="molecule type" value="Genomic_DNA"/>
</dbReference>
<feature type="transmembrane region" description="Helical" evidence="1">
    <location>
        <begin position="181"/>
        <end position="198"/>
    </location>
</feature>
<comment type="caution">
    <text evidence="2">The sequence shown here is derived from an EMBL/GenBank/DDBJ whole genome shotgun (WGS) entry which is preliminary data.</text>
</comment>
<organism evidence="2 3">
    <name type="scientific">Cryptosporangium arvum DSM 44712</name>
    <dbReference type="NCBI Taxonomy" id="927661"/>
    <lineage>
        <taxon>Bacteria</taxon>
        <taxon>Bacillati</taxon>
        <taxon>Actinomycetota</taxon>
        <taxon>Actinomycetes</taxon>
        <taxon>Cryptosporangiales</taxon>
        <taxon>Cryptosporangiaceae</taxon>
        <taxon>Cryptosporangium</taxon>
    </lineage>
</organism>
<keyword evidence="1" id="KW-1133">Transmembrane helix</keyword>
<evidence type="ECO:0000313" key="2">
    <source>
        <dbReference type="EMBL" id="EXG80309.1"/>
    </source>
</evidence>
<feature type="transmembrane region" description="Helical" evidence="1">
    <location>
        <begin position="204"/>
        <end position="223"/>
    </location>
</feature>
<sequence>MTTTYTATPTREQNKSATRTWAAIGVAAGVTGVASIQTSLTIDAGYAPDTIGDPEKVVERLADQTVAILVTHTLTIVTALLLVVFAAGLKRRLEAQAPVGSLLPSVAASGLGLVSVAGLLGSGLTTEFVFGANAPKGELVAESGDFYAHWIATIPWLWVGAGLAGVAVAAAALKHSAAPRWIGWVGVVLGGLTLVAGISPLQYMAGFTGPVWLLVTALGFLFADRRHV</sequence>
<dbReference type="Proteomes" id="UP000021053">
    <property type="component" value="Unassembled WGS sequence"/>
</dbReference>
<reference evidence="2 3" key="1">
    <citation type="submission" date="2013-07" db="EMBL/GenBank/DDBJ databases">
        <authorList>
            <consortium name="DOE Joint Genome Institute"/>
            <person name="Eisen J."/>
            <person name="Huntemann M."/>
            <person name="Han J."/>
            <person name="Chen A."/>
            <person name="Kyrpides N."/>
            <person name="Mavromatis K."/>
            <person name="Markowitz V."/>
            <person name="Palaniappan K."/>
            <person name="Ivanova N."/>
            <person name="Schaumberg A."/>
            <person name="Pati A."/>
            <person name="Liolios K."/>
            <person name="Nordberg H.P."/>
            <person name="Cantor M.N."/>
            <person name="Hua S.X."/>
            <person name="Woyke T."/>
        </authorList>
    </citation>
    <scope>NUCLEOTIDE SEQUENCE [LARGE SCALE GENOMIC DNA]</scope>
    <source>
        <strain evidence="2 3">DSM 44712</strain>
    </source>
</reference>
<gene>
    <name evidence="2" type="ORF">CryarDRAFT_1379</name>
</gene>
<feature type="transmembrane region" description="Helical" evidence="1">
    <location>
        <begin position="101"/>
        <end position="126"/>
    </location>
</feature>
<evidence type="ECO:0008006" key="4">
    <source>
        <dbReference type="Google" id="ProtNLM"/>
    </source>
</evidence>
<proteinExistence type="predicted"/>
<keyword evidence="3" id="KW-1185">Reference proteome</keyword>